<organism evidence="10 11">
    <name type="scientific">Chryseobacterium gilvum</name>
    <dbReference type="NCBI Taxonomy" id="2976534"/>
    <lineage>
        <taxon>Bacteria</taxon>
        <taxon>Pseudomonadati</taxon>
        <taxon>Bacteroidota</taxon>
        <taxon>Flavobacteriia</taxon>
        <taxon>Flavobacteriales</taxon>
        <taxon>Weeksellaceae</taxon>
        <taxon>Chryseobacterium group</taxon>
        <taxon>Chryseobacterium</taxon>
    </lineage>
</organism>
<feature type="binding site" evidence="8">
    <location>
        <position position="11"/>
    </location>
    <ligand>
        <name>substrate</name>
    </ligand>
</feature>
<dbReference type="EMBL" id="JAOTEN010000001">
    <property type="protein sequence ID" value="MCU7613407.1"/>
    <property type="molecule type" value="Genomic_DNA"/>
</dbReference>
<feature type="site" description="Could be important to modulate the pK values of the two catalytic cysteine residues" evidence="8">
    <location>
        <position position="135"/>
    </location>
</feature>
<feature type="active site" evidence="9">
    <location>
        <position position="71"/>
    </location>
</feature>
<dbReference type="Gene3D" id="3.10.310.10">
    <property type="entry name" value="Diaminopimelate Epimerase, Chain A, domain 1"/>
    <property type="match status" value="2"/>
</dbReference>
<feature type="binding site" evidence="8">
    <location>
        <position position="62"/>
    </location>
    <ligand>
        <name>substrate</name>
    </ligand>
</feature>
<dbReference type="EC" id="5.1.1.7" evidence="3 8"/>
<evidence type="ECO:0000256" key="4">
    <source>
        <dbReference type="ARBA" id="ARBA00022605"/>
    </source>
</evidence>
<comment type="similarity">
    <text evidence="2 8">Belongs to the diaminopimelate epimerase family.</text>
</comment>
<comment type="subunit">
    <text evidence="8">Homodimer.</text>
</comment>
<keyword evidence="8" id="KW-0963">Cytoplasm</keyword>
<feature type="active site" description="Proton acceptor" evidence="8">
    <location>
        <position position="195"/>
    </location>
</feature>
<comment type="catalytic activity">
    <reaction evidence="7 8">
        <text>(2S,6S)-2,6-diaminopimelate = meso-2,6-diaminopimelate</text>
        <dbReference type="Rhea" id="RHEA:15393"/>
        <dbReference type="ChEBI" id="CHEBI:57609"/>
        <dbReference type="ChEBI" id="CHEBI:57791"/>
        <dbReference type="EC" id="5.1.1.7"/>
    </reaction>
</comment>
<comment type="caution">
    <text evidence="8">Lacks conserved residue(s) required for the propagation of feature annotation.</text>
</comment>
<comment type="pathway">
    <text evidence="1 8">Amino-acid biosynthesis; L-lysine biosynthesis via DAP pathway; DL-2,6-diaminopimelate from LL-2,6-diaminopimelate: step 1/1.</text>
</comment>
<dbReference type="NCBIfam" id="TIGR00652">
    <property type="entry name" value="DapF"/>
    <property type="match status" value="1"/>
</dbReference>
<feature type="binding site" evidence="8">
    <location>
        <begin position="196"/>
        <end position="197"/>
    </location>
    <ligand>
        <name>substrate</name>
    </ligand>
</feature>
<keyword evidence="6 8" id="KW-0413">Isomerase</keyword>
<evidence type="ECO:0000256" key="7">
    <source>
        <dbReference type="ARBA" id="ARBA00051712"/>
    </source>
</evidence>
<keyword evidence="5 8" id="KW-0457">Lysine biosynthesis</keyword>
<evidence type="ECO:0000256" key="3">
    <source>
        <dbReference type="ARBA" id="ARBA00013080"/>
    </source>
</evidence>
<dbReference type="InterPro" id="IPR018510">
    <property type="entry name" value="DAP_epimerase_AS"/>
</dbReference>
<comment type="caution">
    <text evidence="10">The sequence shown here is derived from an EMBL/GenBank/DDBJ whole genome shotgun (WGS) entry which is preliminary data.</text>
</comment>
<feature type="active site" description="Proton donor" evidence="8">
    <location>
        <position position="71"/>
    </location>
</feature>
<dbReference type="InterPro" id="IPR001653">
    <property type="entry name" value="DAP_epimerase_DapF"/>
</dbReference>
<dbReference type="HAMAP" id="MF_00197">
    <property type="entry name" value="DAP_epimerase"/>
    <property type="match status" value="1"/>
</dbReference>
<dbReference type="SUPFAM" id="SSF54506">
    <property type="entry name" value="Diaminopimelate epimerase-like"/>
    <property type="match status" value="2"/>
</dbReference>
<evidence type="ECO:0000256" key="2">
    <source>
        <dbReference type="ARBA" id="ARBA00010219"/>
    </source>
</evidence>
<name>A0ABT2VTS4_9FLAO</name>
<gene>
    <name evidence="8 10" type="primary">dapF</name>
    <name evidence="10" type="ORF">N0B16_03060</name>
</gene>
<evidence type="ECO:0000256" key="8">
    <source>
        <dbReference type="HAMAP-Rule" id="MF_00197"/>
    </source>
</evidence>
<dbReference type="Proteomes" id="UP001208114">
    <property type="component" value="Unassembled WGS sequence"/>
</dbReference>
<accession>A0ABT2VTS4</accession>
<keyword evidence="4 8" id="KW-0028">Amino-acid biosynthesis</keyword>
<protein>
    <recommendedName>
        <fullName evidence="3 8">Diaminopimelate epimerase</fullName>
        <shortName evidence="8">DAP epimerase</shortName>
        <ecNumber evidence="3 8">5.1.1.7</ecNumber>
    </recommendedName>
    <alternativeName>
        <fullName evidence="8">PLP-independent amino acid racemase</fullName>
    </alternativeName>
</protein>
<reference evidence="11" key="1">
    <citation type="submission" date="2023-07" db="EMBL/GenBank/DDBJ databases">
        <title>Chryseobacterium sp. GMJ5 Genome sequencing and assembly.</title>
        <authorList>
            <person name="Jung Y."/>
        </authorList>
    </citation>
    <scope>NUCLEOTIDE SEQUENCE [LARGE SCALE GENOMIC DNA]</scope>
    <source>
        <strain evidence="11">GMJ5</strain>
    </source>
</reference>
<feature type="binding site" evidence="8">
    <location>
        <begin position="72"/>
        <end position="73"/>
    </location>
    <ligand>
        <name>substrate</name>
    </ligand>
</feature>
<evidence type="ECO:0000256" key="1">
    <source>
        <dbReference type="ARBA" id="ARBA00005196"/>
    </source>
</evidence>
<sequence length="255" mass="28652">MEFYKYQGTGNDFIMIDNRDGQFPKDKNLVEKLCDRRFGIGADGLILLENEDHYDFKMVYYNSDGGESTMCGNGGRCLVAFAFFLDLFEGRCTFVAADGEHEAEIHNGIVKLKMIDVDMISYDGEDAVLNTGSPHYVKYVEDIGHYNVSAEGYAIRNSETYKENGINVNFVEKLNDDEIFVRTYERGVEEETYSCGTGVTASALTFIQKNHLNPVKVQTLGGPLKVYAEKTGNSFTQIWLEGPAKQVFKGKIDLL</sequence>
<evidence type="ECO:0000313" key="11">
    <source>
        <dbReference type="Proteomes" id="UP001208114"/>
    </source>
</evidence>
<evidence type="ECO:0000256" key="9">
    <source>
        <dbReference type="PROSITE-ProRule" id="PRU10125"/>
    </source>
</evidence>
<comment type="function">
    <text evidence="8">Catalyzes the stereoinversion of LL-2,6-diaminopimelate (L,L-DAP) to meso-diaminopimelate (meso-DAP), a precursor of L-lysine and an essential component of the bacterial peptidoglycan.</text>
</comment>
<feature type="binding site" evidence="8">
    <location>
        <begin position="185"/>
        <end position="186"/>
    </location>
    <ligand>
        <name>substrate</name>
    </ligand>
</feature>
<dbReference type="PANTHER" id="PTHR31689:SF0">
    <property type="entry name" value="DIAMINOPIMELATE EPIMERASE"/>
    <property type="match status" value="1"/>
</dbReference>
<evidence type="ECO:0000256" key="6">
    <source>
        <dbReference type="ARBA" id="ARBA00023235"/>
    </source>
</evidence>
<comment type="subcellular location">
    <subcellularLocation>
        <location evidence="8">Cytoplasm</location>
    </subcellularLocation>
</comment>
<evidence type="ECO:0000313" key="10">
    <source>
        <dbReference type="EMBL" id="MCU7613407.1"/>
    </source>
</evidence>
<keyword evidence="11" id="KW-1185">Reference proteome</keyword>
<evidence type="ECO:0000256" key="5">
    <source>
        <dbReference type="ARBA" id="ARBA00023154"/>
    </source>
</evidence>
<feature type="binding site" evidence="8">
    <location>
        <position position="167"/>
    </location>
    <ligand>
        <name>substrate</name>
    </ligand>
</feature>
<dbReference type="PANTHER" id="PTHR31689">
    <property type="entry name" value="DIAMINOPIMELATE EPIMERASE, CHLOROPLASTIC"/>
    <property type="match status" value="1"/>
</dbReference>
<feature type="site" description="Could be important to modulate the pK values of the two catalytic cysteine residues" evidence="8">
    <location>
        <position position="185"/>
    </location>
</feature>
<dbReference type="PROSITE" id="PS01326">
    <property type="entry name" value="DAP_EPIMERASE"/>
    <property type="match status" value="1"/>
</dbReference>
<proteinExistence type="inferred from homology"/>
<dbReference type="GO" id="GO:0008837">
    <property type="term" value="F:diaminopimelate epimerase activity"/>
    <property type="evidence" value="ECO:0007669"/>
    <property type="project" value="UniProtKB-EC"/>
</dbReference>
<dbReference type="RefSeq" id="WP_262989255.1">
    <property type="nucleotide sequence ID" value="NZ_JAOTEN010000001.1"/>
</dbReference>
<dbReference type="Pfam" id="PF01678">
    <property type="entry name" value="DAP_epimerase"/>
    <property type="match status" value="2"/>
</dbReference>